<reference evidence="1" key="1">
    <citation type="submission" date="2022-10" db="EMBL/GenBank/DDBJ databases">
        <title>Culturing micro-colonial fungi from biological soil crusts in the Mojave desert and describing Neophaeococcomyces mojavensis, and introducing the new genera and species Taxawa tesnikishii.</title>
        <authorList>
            <person name="Kurbessoian T."/>
            <person name="Stajich J.E."/>
        </authorList>
    </citation>
    <scope>NUCLEOTIDE SEQUENCE</scope>
    <source>
        <strain evidence="1">JES_112</strain>
    </source>
</reference>
<accession>A0ACC2ZRM2</accession>
<comment type="caution">
    <text evidence="1">The sequence shown here is derived from an EMBL/GenBank/DDBJ whole genome shotgun (WGS) entry which is preliminary data.</text>
</comment>
<dbReference type="Proteomes" id="UP001172386">
    <property type="component" value="Unassembled WGS sequence"/>
</dbReference>
<evidence type="ECO:0000313" key="1">
    <source>
        <dbReference type="EMBL" id="KAJ9650284.1"/>
    </source>
</evidence>
<sequence>MSEVCAACQEPLLVEVESDSETEDSKMAAVPESVPDDVELQECFLEAYTITQCPRCSKDISSLSPSGQQQVLCTIRNEGGVQTGFDILPTATEEAYLRAYPEERRGHAFLEFCREGDLDAVLHLIKDDSEDDAEVEEQETDILRYTGTFEGIEGSALHVAVRYQQTDIAWLLLAMASNLDWSKFPSAVLQAMESLGLSKSDRKATPDIRTLTDDKGRTPLDVAQEVGGQWAGWIADGRFTP</sequence>
<name>A0ACC2ZRM2_9EURO</name>
<protein>
    <submittedName>
        <fullName evidence="1">Uncharacterized protein</fullName>
    </submittedName>
</protein>
<evidence type="ECO:0000313" key="2">
    <source>
        <dbReference type="Proteomes" id="UP001172386"/>
    </source>
</evidence>
<proteinExistence type="predicted"/>
<organism evidence="1 2">
    <name type="scientific">Neophaeococcomyces mojaviensis</name>
    <dbReference type="NCBI Taxonomy" id="3383035"/>
    <lineage>
        <taxon>Eukaryota</taxon>
        <taxon>Fungi</taxon>
        <taxon>Dikarya</taxon>
        <taxon>Ascomycota</taxon>
        <taxon>Pezizomycotina</taxon>
        <taxon>Eurotiomycetes</taxon>
        <taxon>Chaetothyriomycetidae</taxon>
        <taxon>Chaetothyriales</taxon>
        <taxon>Chaetothyriales incertae sedis</taxon>
        <taxon>Neophaeococcomyces</taxon>
    </lineage>
</organism>
<gene>
    <name evidence="1" type="ORF">H2198_010405</name>
</gene>
<keyword evidence="2" id="KW-1185">Reference proteome</keyword>
<dbReference type="EMBL" id="JAPDRQ010000360">
    <property type="protein sequence ID" value="KAJ9650284.1"/>
    <property type="molecule type" value="Genomic_DNA"/>
</dbReference>